<sequence length="460" mass="52574">MNSILVHSSMNYIKCQYPPAFTPGELAMGSIFSSRLKRTLELTKMATKIGFKELTSGDIQSRIEQAKILTESLGNLRGAAMKAGQLLSLDLDDYFPPEAIQILSQLQNQAFDSPELDLAQVLKAELNHDQLLELQNINYKPFAAASMGQVYKATVANKPIVIKAQYPHLEQSIENDIKALKRLMSTLCLLTGRSMNLDSLFAEIEEVLRQEVNYLNEAKALSNFTELFDSHDWKHARIKTPKPLNRLSTNKVLCLTYEHGLTLKEWIDTRPPVEKRELIAKSMLELYVMEFFVWGFVQTDPNPGNFLIREAPELEIVALDFGASRHYPPEFRKNYIELLRSIRSTSPEKIVTTAIEFGLLDSRESEDAKMVFVELLKLGMSPFFQNANGRKFDFKNDKFVKENARLSRQLVQSLKYSPPPHKLIFLHRKLGGVFAALRKLEVELDLREYWEQIETANINA</sequence>
<evidence type="ECO:0000256" key="3">
    <source>
        <dbReference type="ARBA" id="ARBA00022741"/>
    </source>
</evidence>
<dbReference type="KEGG" id="bba:Bd0905"/>
<feature type="domain" description="Protein kinase" evidence="5">
    <location>
        <begin position="136"/>
        <end position="460"/>
    </location>
</feature>
<dbReference type="GO" id="GO:0005524">
    <property type="term" value="F:ATP binding"/>
    <property type="evidence" value="ECO:0007669"/>
    <property type="project" value="UniProtKB-KW"/>
</dbReference>
<dbReference type="InterPro" id="IPR000719">
    <property type="entry name" value="Prot_kinase_dom"/>
</dbReference>
<dbReference type="PROSITE" id="PS50011">
    <property type="entry name" value="PROTEIN_KINASE_DOM"/>
    <property type="match status" value="1"/>
</dbReference>
<dbReference type="InterPro" id="IPR011009">
    <property type="entry name" value="Kinase-like_dom_sf"/>
</dbReference>
<dbReference type="InterPro" id="IPR004147">
    <property type="entry name" value="ABC1_dom"/>
</dbReference>
<dbReference type="EMBL" id="BX842648">
    <property type="protein sequence ID" value="CAE78848.1"/>
    <property type="molecule type" value="Genomic_DNA"/>
</dbReference>
<gene>
    <name evidence="6" type="primary">ABC1</name>
    <name evidence="6" type="ordered locus">Bd0905</name>
</gene>
<accession>Q6MPF0</accession>
<dbReference type="GO" id="GO:0004672">
    <property type="term" value="F:protein kinase activity"/>
    <property type="evidence" value="ECO:0007669"/>
    <property type="project" value="InterPro"/>
</dbReference>
<dbReference type="STRING" id="264462.Bd0905"/>
<keyword evidence="7" id="KW-1185">Reference proteome</keyword>
<dbReference type="AlphaFoldDB" id="Q6MPF0"/>
<keyword evidence="3" id="KW-0547">Nucleotide-binding</keyword>
<keyword evidence="4" id="KW-0067">ATP-binding</keyword>
<evidence type="ECO:0000313" key="7">
    <source>
        <dbReference type="Proteomes" id="UP000008080"/>
    </source>
</evidence>
<dbReference type="InterPro" id="IPR034646">
    <property type="entry name" value="ADCK3_dom"/>
</dbReference>
<dbReference type="CDD" id="cd13970">
    <property type="entry name" value="ABC1_ADCK3"/>
    <property type="match status" value="1"/>
</dbReference>
<evidence type="ECO:0000256" key="4">
    <source>
        <dbReference type="ARBA" id="ARBA00022840"/>
    </source>
</evidence>
<name>Q6MPF0_BDEBA</name>
<dbReference type="PANTHER" id="PTHR43851">
    <property type="match status" value="1"/>
</dbReference>
<dbReference type="Proteomes" id="UP000008080">
    <property type="component" value="Chromosome"/>
</dbReference>
<keyword evidence="2" id="KW-0808">Transferase</keyword>
<proteinExistence type="inferred from homology"/>
<dbReference type="Pfam" id="PF03109">
    <property type="entry name" value="ABC1"/>
    <property type="match status" value="1"/>
</dbReference>
<comment type="similarity">
    <text evidence="1">Belongs to the protein kinase superfamily. ADCK protein kinase family.</text>
</comment>
<protein>
    <submittedName>
        <fullName evidence="6">Putative ABC transporter</fullName>
    </submittedName>
</protein>
<organism evidence="6 7">
    <name type="scientific">Bdellovibrio bacteriovorus (strain ATCC 15356 / DSM 50701 / NCIMB 9529 / HD100)</name>
    <dbReference type="NCBI Taxonomy" id="264462"/>
    <lineage>
        <taxon>Bacteria</taxon>
        <taxon>Pseudomonadati</taxon>
        <taxon>Bdellovibrionota</taxon>
        <taxon>Bdellovibrionia</taxon>
        <taxon>Bdellovibrionales</taxon>
        <taxon>Pseudobdellovibrionaceae</taxon>
        <taxon>Bdellovibrio</taxon>
    </lineage>
</organism>
<evidence type="ECO:0000259" key="5">
    <source>
        <dbReference type="PROSITE" id="PS50011"/>
    </source>
</evidence>
<evidence type="ECO:0000256" key="1">
    <source>
        <dbReference type="ARBA" id="ARBA00009670"/>
    </source>
</evidence>
<dbReference type="InterPro" id="IPR051409">
    <property type="entry name" value="Atypical_kinase_ADCK"/>
</dbReference>
<evidence type="ECO:0000256" key="2">
    <source>
        <dbReference type="ARBA" id="ARBA00022679"/>
    </source>
</evidence>
<dbReference type="eggNOG" id="COG0661">
    <property type="taxonomic scope" value="Bacteria"/>
</dbReference>
<dbReference type="GO" id="GO:0006744">
    <property type="term" value="P:ubiquinone biosynthetic process"/>
    <property type="evidence" value="ECO:0007669"/>
    <property type="project" value="TreeGrafter"/>
</dbReference>
<dbReference type="PANTHER" id="PTHR43851:SF3">
    <property type="entry name" value="COENZYME Q8"/>
    <property type="match status" value="1"/>
</dbReference>
<dbReference type="SUPFAM" id="SSF56112">
    <property type="entry name" value="Protein kinase-like (PK-like)"/>
    <property type="match status" value="1"/>
</dbReference>
<evidence type="ECO:0000313" key="6">
    <source>
        <dbReference type="EMBL" id="CAE78848.1"/>
    </source>
</evidence>
<dbReference type="HOGENOM" id="CLU_006533_9_3_7"/>
<reference evidence="6 7" key="1">
    <citation type="journal article" date="2004" name="Science">
        <title>A predator unmasked: life cycle of Bdellovibrio bacteriovorus from a genomic perspective.</title>
        <authorList>
            <person name="Rendulic S."/>
            <person name="Jagtap P."/>
            <person name="Rosinus A."/>
            <person name="Eppinger M."/>
            <person name="Baar C."/>
            <person name="Lanz C."/>
            <person name="Keller H."/>
            <person name="Lambert C."/>
            <person name="Evans K.J."/>
            <person name="Goesmann A."/>
            <person name="Meyer F."/>
            <person name="Sockett R.E."/>
            <person name="Schuster S.C."/>
        </authorList>
    </citation>
    <scope>NUCLEOTIDE SEQUENCE [LARGE SCALE GENOMIC DNA]</scope>
    <source>
        <strain evidence="7">ATCC 15356 / DSM 50701 / NCIMB 9529 / HD100</strain>
    </source>
</reference>